<proteinExistence type="predicted"/>
<protein>
    <submittedName>
        <fullName evidence="1">Uncharacterized protein</fullName>
    </submittedName>
</protein>
<name>A0A075GM70_9EURY</name>
<sequence length="325" mass="36974">MAAIIAFSNIFGLNAKAEGTKIIQGQVTNWDETAVQGATVSFVHADYDNGFTSTCITTTDNQGRYEKEISSDTDCFPDWEVNDRIEVHVHKTFATSAGIGQTVFKYRALTSTTHQTIDLQYPKDATTIGRLKIWIPEDLVTQPQPKKHIIAELWSDVPGSSIQTFGVEGDRATIRVWYAVKDPWASYSYPINKAGFEGDCYDEDTGEIVDEDYCVRFEGRIWDDFKVKEYSMNNFYTYWTVEYGETFWIDPYFTLVINRPSQCLIAAVVCETTYGMYIQIFYQGIRYRYNGAAEPYNYNDDAGVPGPTSPYKLIIQWAPNAQNPN</sequence>
<evidence type="ECO:0000313" key="1">
    <source>
        <dbReference type="EMBL" id="AIF05126.1"/>
    </source>
</evidence>
<dbReference type="EMBL" id="KF900729">
    <property type="protein sequence ID" value="AIF05126.1"/>
    <property type="molecule type" value="Genomic_DNA"/>
</dbReference>
<dbReference type="AlphaFoldDB" id="A0A075GM70"/>
<organism evidence="1">
    <name type="scientific">uncultured marine group II/III euryarchaeote KM3_17_G02</name>
    <dbReference type="NCBI Taxonomy" id="1457941"/>
    <lineage>
        <taxon>Archaea</taxon>
        <taxon>Methanobacteriati</taxon>
        <taxon>Methanobacteriota</taxon>
        <taxon>environmental samples</taxon>
    </lineage>
</organism>
<accession>A0A075GM70</accession>
<reference evidence="1" key="1">
    <citation type="journal article" date="2014" name="Genome Biol. Evol.">
        <title>Pangenome evidence for extensive interdomain horizontal transfer affecting lineage core and shell genes in uncultured planktonic thaumarchaeota and euryarchaeota.</title>
        <authorList>
            <person name="Deschamps P."/>
            <person name="Zivanovic Y."/>
            <person name="Moreira D."/>
            <person name="Rodriguez-Valera F."/>
            <person name="Lopez-Garcia P."/>
        </authorList>
    </citation>
    <scope>NUCLEOTIDE SEQUENCE</scope>
</reference>